<keyword evidence="3" id="KW-0804">Transcription</keyword>
<dbReference type="RefSeq" id="WP_100343385.1">
    <property type="nucleotide sequence ID" value="NZ_PGFB01000001.1"/>
</dbReference>
<keyword evidence="8" id="KW-1185">Reference proteome</keyword>
<evidence type="ECO:0000256" key="2">
    <source>
        <dbReference type="ARBA" id="ARBA00023125"/>
    </source>
</evidence>
<accession>A0A2M9C4V4</accession>
<evidence type="ECO:0000259" key="6">
    <source>
        <dbReference type="PROSITE" id="PS50943"/>
    </source>
</evidence>
<dbReference type="Gene3D" id="3.40.50.2300">
    <property type="match status" value="2"/>
</dbReference>
<dbReference type="CDD" id="cd01392">
    <property type="entry name" value="HTH_LacI"/>
    <property type="match status" value="1"/>
</dbReference>
<evidence type="ECO:0000259" key="5">
    <source>
        <dbReference type="PROSITE" id="PS50932"/>
    </source>
</evidence>
<gene>
    <name evidence="7" type="ORF">CLV54_0530</name>
</gene>
<evidence type="ECO:0000256" key="3">
    <source>
        <dbReference type="ARBA" id="ARBA00023163"/>
    </source>
</evidence>
<dbReference type="Proteomes" id="UP000230161">
    <property type="component" value="Unassembled WGS sequence"/>
</dbReference>
<dbReference type="InterPro" id="IPR028082">
    <property type="entry name" value="Peripla_BP_I"/>
</dbReference>
<dbReference type="EMBL" id="PGFB01000001">
    <property type="protein sequence ID" value="PJJ65497.1"/>
    <property type="molecule type" value="Genomic_DNA"/>
</dbReference>
<evidence type="ECO:0000256" key="4">
    <source>
        <dbReference type="SAM" id="MobiDB-lite"/>
    </source>
</evidence>
<dbReference type="SUPFAM" id="SSF53822">
    <property type="entry name" value="Periplasmic binding protein-like I"/>
    <property type="match status" value="1"/>
</dbReference>
<keyword evidence="1" id="KW-0805">Transcription regulation</keyword>
<dbReference type="PROSITE" id="PS50932">
    <property type="entry name" value="HTH_LACI_2"/>
    <property type="match status" value="1"/>
</dbReference>
<keyword evidence="2 7" id="KW-0238">DNA-binding</keyword>
<dbReference type="PROSITE" id="PS00356">
    <property type="entry name" value="HTH_LACI_1"/>
    <property type="match status" value="1"/>
</dbReference>
<dbReference type="Pfam" id="PF13377">
    <property type="entry name" value="Peripla_BP_3"/>
    <property type="match status" value="1"/>
</dbReference>
<dbReference type="PANTHER" id="PTHR30146:SF109">
    <property type="entry name" value="HTH-TYPE TRANSCRIPTIONAL REGULATOR GALS"/>
    <property type="match status" value="1"/>
</dbReference>
<evidence type="ECO:0000256" key="1">
    <source>
        <dbReference type="ARBA" id="ARBA00023015"/>
    </source>
</evidence>
<name>A0A2M9C4V4_9MICO</name>
<dbReference type="AlphaFoldDB" id="A0A2M9C4V4"/>
<dbReference type="PANTHER" id="PTHR30146">
    <property type="entry name" value="LACI-RELATED TRANSCRIPTIONAL REPRESSOR"/>
    <property type="match status" value="1"/>
</dbReference>
<dbReference type="PROSITE" id="PS50943">
    <property type="entry name" value="HTH_CROC1"/>
    <property type="match status" value="1"/>
</dbReference>
<dbReference type="InterPro" id="IPR000843">
    <property type="entry name" value="HTH_LacI"/>
</dbReference>
<protein>
    <submittedName>
        <fullName evidence="7">DNA-binding LacI/PurR family transcriptional regulator</fullName>
    </submittedName>
</protein>
<reference evidence="7 8" key="1">
    <citation type="submission" date="2017-11" db="EMBL/GenBank/DDBJ databases">
        <title>Genomic Encyclopedia of Archaeal and Bacterial Type Strains, Phase II (KMG-II): From Individual Species to Whole Genera.</title>
        <authorList>
            <person name="Goeker M."/>
        </authorList>
    </citation>
    <scope>NUCLEOTIDE SEQUENCE [LARGE SCALE GENOMIC DNA]</scope>
    <source>
        <strain evidence="7 8">DSM 25625</strain>
    </source>
</reference>
<dbReference type="Pfam" id="PF00356">
    <property type="entry name" value="LacI"/>
    <property type="match status" value="1"/>
</dbReference>
<feature type="region of interest" description="Disordered" evidence="4">
    <location>
        <begin position="333"/>
        <end position="382"/>
    </location>
</feature>
<feature type="domain" description="HTH cro/C1-type" evidence="6">
    <location>
        <begin position="13"/>
        <end position="56"/>
    </location>
</feature>
<dbReference type="GO" id="GO:0000976">
    <property type="term" value="F:transcription cis-regulatory region binding"/>
    <property type="evidence" value="ECO:0007669"/>
    <property type="project" value="TreeGrafter"/>
</dbReference>
<comment type="caution">
    <text evidence="7">The sequence shown here is derived from an EMBL/GenBank/DDBJ whole genome shotgun (WGS) entry which is preliminary data.</text>
</comment>
<dbReference type="CDD" id="cd01574">
    <property type="entry name" value="PBP1_LacI"/>
    <property type="match status" value="1"/>
</dbReference>
<sequence>MTLSKPNGRRAPTIYDVAKLAGVSHQTVSRYIKGATGVSPATRARVEAALTELDYQINMTARSLATSQSHRIGALTYEMSQIGPSRIMQSAADEAREAGYVVDIVSLGLDPDTSLDEAITLLNRRDFAGVLAISPTDQVRQTLLKVPFVVPLSIQSETEEVDAGHPESLNGEGARIATEHLLELGHTRIMHISGPHGWLAARNRLHAFEAALQERGLAPALVAEGDWSPASGYTAVMTMPLDAGITAIFAANDQMALGALRALAERGISVPGQLSVVGFDNIPESAYLIPPLTTVELDFDRQGRYAMSKLLAAMGVRAEPGEGDRARAVLVVRSSSSAPSSASTPASGDPANTDPAPAPAPDAASTPAGSTDAAADLPRKSL</sequence>
<dbReference type="Gene3D" id="1.10.260.40">
    <property type="entry name" value="lambda repressor-like DNA-binding domains"/>
    <property type="match status" value="1"/>
</dbReference>
<dbReference type="InterPro" id="IPR001387">
    <property type="entry name" value="Cro/C1-type_HTH"/>
</dbReference>
<organism evidence="7 8">
    <name type="scientific">Compostimonas suwonensis</name>
    <dbReference type="NCBI Taxonomy" id="1048394"/>
    <lineage>
        <taxon>Bacteria</taxon>
        <taxon>Bacillati</taxon>
        <taxon>Actinomycetota</taxon>
        <taxon>Actinomycetes</taxon>
        <taxon>Micrococcales</taxon>
        <taxon>Microbacteriaceae</taxon>
        <taxon>Compostimonas</taxon>
    </lineage>
</organism>
<dbReference type="GO" id="GO:0003700">
    <property type="term" value="F:DNA-binding transcription factor activity"/>
    <property type="evidence" value="ECO:0007669"/>
    <property type="project" value="TreeGrafter"/>
</dbReference>
<dbReference type="OrthoDB" id="9785139at2"/>
<dbReference type="InterPro" id="IPR046335">
    <property type="entry name" value="LacI/GalR-like_sensor"/>
</dbReference>
<feature type="domain" description="HTH lacI-type" evidence="5">
    <location>
        <begin position="12"/>
        <end position="66"/>
    </location>
</feature>
<dbReference type="InterPro" id="IPR010982">
    <property type="entry name" value="Lambda_DNA-bd_dom_sf"/>
</dbReference>
<proteinExistence type="predicted"/>
<dbReference type="SMART" id="SM00354">
    <property type="entry name" value="HTH_LACI"/>
    <property type="match status" value="1"/>
</dbReference>
<evidence type="ECO:0000313" key="8">
    <source>
        <dbReference type="Proteomes" id="UP000230161"/>
    </source>
</evidence>
<feature type="compositionally biased region" description="Low complexity" evidence="4">
    <location>
        <begin position="333"/>
        <end position="371"/>
    </location>
</feature>
<evidence type="ECO:0000313" key="7">
    <source>
        <dbReference type="EMBL" id="PJJ65497.1"/>
    </source>
</evidence>
<dbReference type="SUPFAM" id="SSF47413">
    <property type="entry name" value="lambda repressor-like DNA-binding domains"/>
    <property type="match status" value="1"/>
</dbReference>